<dbReference type="RefSeq" id="WP_184856050.1">
    <property type="nucleotide sequence ID" value="NZ_JACHLK010000002.1"/>
</dbReference>
<accession>A0A7X0U8C4</accession>
<evidence type="ECO:0000313" key="3">
    <source>
        <dbReference type="Proteomes" id="UP000575083"/>
    </source>
</evidence>
<evidence type="ECO:0000256" key="1">
    <source>
        <dbReference type="SAM" id="SignalP"/>
    </source>
</evidence>
<dbReference type="EMBL" id="JACHLK010000002">
    <property type="protein sequence ID" value="MBB6558629.1"/>
    <property type="molecule type" value="Genomic_DNA"/>
</dbReference>
<keyword evidence="3" id="KW-1185">Reference proteome</keyword>
<protein>
    <submittedName>
        <fullName evidence="2">Uncharacterized protein</fullName>
    </submittedName>
</protein>
<dbReference type="AlphaFoldDB" id="A0A7X0U8C4"/>
<proteinExistence type="predicted"/>
<dbReference type="Proteomes" id="UP000575083">
    <property type="component" value="Unassembled WGS sequence"/>
</dbReference>
<gene>
    <name evidence="2" type="ORF">HNP48_001293</name>
</gene>
<feature type="signal peptide" evidence="1">
    <location>
        <begin position="1"/>
        <end position="23"/>
    </location>
</feature>
<sequence>MKPLIAMSLGLALSAALASPAQAGPYSDDLAKCLVASTSDTDRSLLVRWIFSTAALHPEVASIAAVTPAQREGTNKGTGQLIERLLTATCRQQTRDALKYEGPPAIQTSFQVLGQVAMRSLMENPAVAQGFQGMGRYIDEDKIRELTK</sequence>
<organism evidence="2 3">
    <name type="scientific">Acidovorax soli</name>
    <dbReference type="NCBI Taxonomy" id="592050"/>
    <lineage>
        <taxon>Bacteria</taxon>
        <taxon>Pseudomonadati</taxon>
        <taxon>Pseudomonadota</taxon>
        <taxon>Betaproteobacteria</taxon>
        <taxon>Burkholderiales</taxon>
        <taxon>Comamonadaceae</taxon>
        <taxon>Acidovorax</taxon>
    </lineage>
</organism>
<evidence type="ECO:0000313" key="2">
    <source>
        <dbReference type="EMBL" id="MBB6558629.1"/>
    </source>
</evidence>
<feature type="chain" id="PRO_5030647771" evidence="1">
    <location>
        <begin position="24"/>
        <end position="148"/>
    </location>
</feature>
<comment type="caution">
    <text evidence="2">The sequence shown here is derived from an EMBL/GenBank/DDBJ whole genome shotgun (WGS) entry which is preliminary data.</text>
</comment>
<name>A0A7X0U8C4_9BURK</name>
<reference evidence="2 3" key="1">
    <citation type="submission" date="2020-08" db="EMBL/GenBank/DDBJ databases">
        <title>Functional genomics of gut bacteria from endangered species of beetles.</title>
        <authorList>
            <person name="Carlos-Shanley C."/>
        </authorList>
    </citation>
    <scope>NUCLEOTIDE SEQUENCE [LARGE SCALE GENOMIC DNA]</scope>
    <source>
        <strain evidence="2 3">S00198</strain>
    </source>
</reference>
<keyword evidence="1" id="KW-0732">Signal</keyword>